<dbReference type="OrthoDB" id="3763773at2759"/>
<comment type="caution">
    <text evidence="1">The sequence shown here is derived from an EMBL/GenBank/DDBJ whole genome shotgun (WGS) entry which is preliminary data.</text>
</comment>
<protein>
    <submittedName>
        <fullName evidence="1">Uncharacterized protein</fullName>
    </submittedName>
</protein>
<keyword evidence="2" id="KW-1185">Reference proteome</keyword>
<dbReference type="PANTHER" id="PTHR34714">
    <property type="entry name" value="EGF-LIKE DOMAIN-CONTAINING PROTEIN"/>
    <property type="match status" value="1"/>
</dbReference>
<gene>
    <name evidence="1" type="ORF">H072_2848</name>
</gene>
<dbReference type="eggNOG" id="ENOG502SIS9">
    <property type="taxonomic scope" value="Eukaryota"/>
</dbReference>
<dbReference type="PANTHER" id="PTHR34714:SF2">
    <property type="entry name" value="EGF-LIKE DOMAIN-CONTAINING PROTEIN"/>
    <property type="match status" value="1"/>
</dbReference>
<sequence>MTVISSQPTQKTEEDYESIESSLRILEFGDKAVCDDQVYNGVERVIRRPFVDDIVGDIQEALKDASIKDVGIYADTVQLRRNRPTLKSDRVVTIAIYARDAFSRAAENEFLGFELPEGSYINFFTQSLPSTFQVRINGTYYKPTFTSEKSGVRIAIKAGAITETQRDPGRLELKSRRYWEAINEDGTVNTDWENRIKNNQLGRLLEFQLILATSWSFSDPKTCLSLTSYILAISNANPQSCFDIRSKAATLASRISVGGNSLIPALDLSATKVMLDSRLSVANQFEEAFRYFSTKGFVAESFRQMATVILERSKDAQAQYTAVKIISQERYNAALASLDTARESFKTHEATIKGKGEVFKKGLEKWKDDETNKAVFEVIMSVVSIGTSLAAMLVTPTAAAGAAGAAAKTADAVKNATEVASKFAKVVEIMKKVGEIVEKLAGITEKIKKIIDTVKELTEKSKSVDNGDVGLVNLPKDISSDLINGSADWDVFAIKAFGIDGSGEYFLALQILPIRGKAILAAESAFTHAGDDLTRVLLQKGIHDKDTTRFEKIVAKMGAPNNAHAPAFELMKWAMFDEVMALRGWISIDIQAYLANYMYFSLSKESPVDMGSNKSVAEFYRDAATLQDAVHKAQVQMRPQKKKFTISTAKNGSLIFPNNWKSILETSRSLQVNIDTRVEVFKGYARVRVNELLVWLDGVSGTSLVKIDISNITGQLQDINFRRPYQAIAFTVEPTSRRFEYDIGSMAIEMHGSYVNEQANFLKPTPFTIWEIEVPEEYNTINLSSVTGIRLEFDCEVIPIRGA</sequence>
<proteinExistence type="predicted"/>
<accession>S8APR8</accession>
<name>S8APR8_DACHA</name>
<evidence type="ECO:0000313" key="1">
    <source>
        <dbReference type="EMBL" id="EPS43111.1"/>
    </source>
</evidence>
<evidence type="ECO:0000313" key="2">
    <source>
        <dbReference type="Proteomes" id="UP000015100"/>
    </source>
</evidence>
<reference evidence="1 2" key="1">
    <citation type="journal article" date="2013" name="PLoS Genet.">
        <title>Genomic mechanisms accounting for the adaptation to parasitism in nematode-trapping fungi.</title>
        <authorList>
            <person name="Meerupati T."/>
            <person name="Andersson K.M."/>
            <person name="Friman E."/>
            <person name="Kumar D."/>
            <person name="Tunlid A."/>
            <person name="Ahren D."/>
        </authorList>
    </citation>
    <scope>NUCLEOTIDE SEQUENCE [LARGE SCALE GENOMIC DNA]</scope>
    <source>
        <strain evidence="1 2">CBS 200.50</strain>
    </source>
</reference>
<organism evidence="1 2">
    <name type="scientific">Dactylellina haptotyla (strain CBS 200.50)</name>
    <name type="common">Nematode-trapping fungus</name>
    <name type="synonym">Monacrosporium haptotylum</name>
    <dbReference type="NCBI Taxonomy" id="1284197"/>
    <lineage>
        <taxon>Eukaryota</taxon>
        <taxon>Fungi</taxon>
        <taxon>Dikarya</taxon>
        <taxon>Ascomycota</taxon>
        <taxon>Pezizomycotina</taxon>
        <taxon>Orbiliomycetes</taxon>
        <taxon>Orbiliales</taxon>
        <taxon>Orbiliaceae</taxon>
        <taxon>Dactylellina</taxon>
    </lineage>
</organism>
<dbReference type="AlphaFoldDB" id="S8APR8"/>
<dbReference type="EMBL" id="AQGS01000089">
    <property type="protein sequence ID" value="EPS43111.1"/>
    <property type="molecule type" value="Genomic_DNA"/>
</dbReference>
<dbReference type="Proteomes" id="UP000015100">
    <property type="component" value="Unassembled WGS sequence"/>
</dbReference>
<dbReference type="HOGENOM" id="CLU_350550_0_0_1"/>
<dbReference type="OMA" id="PENYAYP"/>
<reference evidence="2" key="2">
    <citation type="submission" date="2013-04" db="EMBL/GenBank/DDBJ databases">
        <title>Genomic mechanisms accounting for the adaptation to parasitism in nematode-trapping fungi.</title>
        <authorList>
            <person name="Ahren D.G."/>
        </authorList>
    </citation>
    <scope>NUCLEOTIDE SEQUENCE [LARGE SCALE GENOMIC DNA]</scope>
    <source>
        <strain evidence="2">CBS 200.50</strain>
    </source>
</reference>